<evidence type="ECO:0000259" key="2">
    <source>
        <dbReference type="Pfam" id="PF03732"/>
    </source>
</evidence>
<dbReference type="PANTHER" id="PTHR33223">
    <property type="entry name" value="CCHC-TYPE DOMAIN-CONTAINING PROTEIN"/>
    <property type="match status" value="1"/>
</dbReference>
<gene>
    <name evidence="3" type="ORF">SDJN03_02086</name>
</gene>
<evidence type="ECO:0000313" key="3">
    <source>
        <dbReference type="EMBL" id="KAG6604769.1"/>
    </source>
</evidence>
<reference evidence="3 4" key="1">
    <citation type="journal article" date="2021" name="Hortic Res">
        <title>The domestication of Cucurbita argyrosperma as revealed by the genome of its wild relative.</title>
        <authorList>
            <person name="Barrera-Redondo J."/>
            <person name="Sanchez-de la Vega G."/>
            <person name="Aguirre-Liguori J.A."/>
            <person name="Castellanos-Morales G."/>
            <person name="Gutierrez-Guerrero Y.T."/>
            <person name="Aguirre-Dugua X."/>
            <person name="Aguirre-Planter E."/>
            <person name="Tenaillon M.I."/>
            <person name="Lira-Saade R."/>
            <person name="Eguiarte L.E."/>
        </authorList>
    </citation>
    <scope>NUCLEOTIDE SEQUENCE [LARGE SCALE GENOMIC DNA]</scope>
    <source>
        <strain evidence="3">JBR-2021</strain>
    </source>
</reference>
<proteinExistence type="predicted"/>
<feature type="compositionally biased region" description="Basic residues" evidence="1">
    <location>
        <begin position="1"/>
        <end position="16"/>
    </location>
</feature>
<comment type="caution">
    <text evidence="3">The sequence shown here is derived from an EMBL/GenBank/DDBJ whole genome shotgun (WGS) entry which is preliminary data.</text>
</comment>
<sequence>MAPKLRRSPPPLRRRNYATDYDASLSQSLDASNEDDYDASESNNFQTSGHKSKSLEINEESATNSPTNLQSPNAAATVFPYINIAPLPVFHGGSDECPATHLSRFAKVCRANNAASVEIMMRIFPVTLQGEALLWYDLNIEPYPPISWEELKSSFLDAYNKIELAEQLRSELMTISQRPEENVRSYFLRLQLILKKWPPGNELSDGFLKAIFMDGLREEFKEWMIPQKPDSLNEALRLAFGLEQVTVIRTSGGKRFLRCGFCEGRHEELVCEVRERMRRLWKSREKKNGGDMAESEGHNTAELVRSVSAISRNEAEVGKDGGEMVGLKKKGQCQCWKHQCGMKKLDRNLSMLSKTSKP</sequence>
<dbReference type="Proteomes" id="UP000685013">
    <property type="component" value="Chromosome 2"/>
</dbReference>
<protein>
    <recommendedName>
        <fullName evidence="2">Retrotransposon gag domain-containing protein</fullName>
    </recommendedName>
</protein>
<dbReference type="EMBL" id="JAGKQH010000002">
    <property type="protein sequence ID" value="KAG6604769.1"/>
    <property type="molecule type" value="Genomic_DNA"/>
</dbReference>
<dbReference type="Pfam" id="PF03732">
    <property type="entry name" value="Retrotrans_gag"/>
    <property type="match status" value="1"/>
</dbReference>
<feature type="region of interest" description="Disordered" evidence="1">
    <location>
        <begin position="1"/>
        <end position="70"/>
    </location>
</feature>
<accession>A0AAV6NZ83</accession>
<organism evidence="3 4">
    <name type="scientific">Cucurbita argyrosperma subsp. sororia</name>
    <dbReference type="NCBI Taxonomy" id="37648"/>
    <lineage>
        <taxon>Eukaryota</taxon>
        <taxon>Viridiplantae</taxon>
        <taxon>Streptophyta</taxon>
        <taxon>Embryophyta</taxon>
        <taxon>Tracheophyta</taxon>
        <taxon>Spermatophyta</taxon>
        <taxon>Magnoliopsida</taxon>
        <taxon>eudicotyledons</taxon>
        <taxon>Gunneridae</taxon>
        <taxon>Pentapetalae</taxon>
        <taxon>rosids</taxon>
        <taxon>fabids</taxon>
        <taxon>Cucurbitales</taxon>
        <taxon>Cucurbitaceae</taxon>
        <taxon>Cucurbiteae</taxon>
        <taxon>Cucurbita</taxon>
    </lineage>
</organism>
<dbReference type="InterPro" id="IPR005162">
    <property type="entry name" value="Retrotrans_gag_dom"/>
</dbReference>
<name>A0AAV6NZ83_9ROSI</name>
<feature type="domain" description="Retrotransposon gag" evidence="2">
    <location>
        <begin position="122"/>
        <end position="218"/>
    </location>
</feature>
<dbReference type="PANTHER" id="PTHR33223:SF6">
    <property type="entry name" value="CCHC-TYPE DOMAIN-CONTAINING PROTEIN"/>
    <property type="match status" value="1"/>
</dbReference>
<evidence type="ECO:0000313" key="4">
    <source>
        <dbReference type="Proteomes" id="UP000685013"/>
    </source>
</evidence>
<feature type="compositionally biased region" description="Polar residues" evidence="1">
    <location>
        <begin position="40"/>
        <end position="49"/>
    </location>
</feature>
<evidence type="ECO:0000256" key="1">
    <source>
        <dbReference type="SAM" id="MobiDB-lite"/>
    </source>
</evidence>
<dbReference type="AlphaFoldDB" id="A0AAV6NZ83"/>
<feature type="compositionally biased region" description="Polar residues" evidence="1">
    <location>
        <begin position="60"/>
        <end position="70"/>
    </location>
</feature>
<feature type="non-terminal residue" evidence="3">
    <location>
        <position position="1"/>
    </location>
</feature>
<keyword evidence="4" id="KW-1185">Reference proteome</keyword>